<accession>A0A1F6VAW0</accession>
<feature type="domain" description="SpoVR-like C-terminal" evidence="2">
    <location>
        <begin position="395"/>
        <end position="445"/>
    </location>
</feature>
<protein>
    <submittedName>
        <fullName evidence="3">Stage V sporulation protein R</fullName>
    </submittedName>
</protein>
<organism evidence="3 4">
    <name type="scientific">Candidatus Muproteobacteria bacterium RBG_16_60_9</name>
    <dbReference type="NCBI Taxonomy" id="1817755"/>
    <lineage>
        <taxon>Bacteria</taxon>
        <taxon>Pseudomonadati</taxon>
        <taxon>Pseudomonadota</taxon>
        <taxon>Candidatus Muproteobacteria</taxon>
    </lineage>
</organism>
<sequence length="466" mass="54573">MARTWTTADLEQWDERIRTKAEEFGLACFTQEFEVCDQEQMLGYMAYHGMPAQYPHWSFGKAYEKLKTLYTYGVSGLPYEMVINANPSLAYLMRDNSLCLQLLTISHVYGHNDFFRNNYMFRDTRPESTIGQFKLHADRIRGYLEDPSIGPTKVEETLDAAHALSLQCRRHTAIRKLSADEQRERALDAARPAKDPYARIHKPQEYREPDLSKVPLEPEEDLLAFIAAHNPYLAEWQRDLLRIVHGQSQYFLPQIETKIMNEGWACYWHHKIMSSLELPDDLHIEFLVNHNQVVRPHVGNLNPYHVGFILWHDLAKRHGGDAGSTAPATLFEVRESERDVSFLRRFLTRELMEEMHMFEYQRQEDALVVSRVVDEDDWEAVKQTLLKNIGMNTVPVIRVIDADFGHNRTLRLEHEHDGRDLDLDHMERTLKHVHRLWSRPVLLDTRLKEEAATFSQTESGFERMKN</sequence>
<dbReference type="InterPro" id="IPR057008">
    <property type="entry name" value="SpoVR-like_C"/>
</dbReference>
<dbReference type="PANTHER" id="PTHR30029">
    <property type="entry name" value="STAGE V SPORULATION PROTEIN R"/>
    <property type="match status" value="1"/>
</dbReference>
<gene>
    <name evidence="3" type="ORF">A2W18_00375</name>
</gene>
<name>A0A1F6VAW0_9PROT</name>
<proteinExistence type="predicted"/>
<dbReference type="Proteomes" id="UP000179076">
    <property type="component" value="Unassembled WGS sequence"/>
</dbReference>
<evidence type="ECO:0000259" key="2">
    <source>
        <dbReference type="Pfam" id="PF24755"/>
    </source>
</evidence>
<dbReference type="EMBL" id="MFSP01000078">
    <property type="protein sequence ID" value="OGI66770.1"/>
    <property type="molecule type" value="Genomic_DNA"/>
</dbReference>
<dbReference type="InterPro" id="IPR007390">
    <property type="entry name" value="Spore_V_R"/>
</dbReference>
<comment type="caution">
    <text evidence="3">The sequence shown here is derived from an EMBL/GenBank/DDBJ whole genome shotgun (WGS) entry which is preliminary data.</text>
</comment>
<dbReference type="InterPro" id="IPR056174">
    <property type="entry name" value="SpoVR_N"/>
</dbReference>
<dbReference type="Pfam" id="PF04293">
    <property type="entry name" value="SpoVR"/>
    <property type="match status" value="1"/>
</dbReference>
<feature type="domain" description="SpoVR protein-like N-terminal" evidence="1">
    <location>
        <begin position="5"/>
        <end position="392"/>
    </location>
</feature>
<evidence type="ECO:0000259" key="1">
    <source>
        <dbReference type="Pfam" id="PF04293"/>
    </source>
</evidence>
<evidence type="ECO:0000313" key="3">
    <source>
        <dbReference type="EMBL" id="OGI66770.1"/>
    </source>
</evidence>
<dbReference type="AlphaFoldDB" id="A0A1F6VAW0"/>
<dbReference type="PANTHER" id="PTHR30029:SF2">
    <property type="entry name" value="STAGE V SPORULATION PROTEIN R"/>
    <property type="match status" value="1"/>
</dbReference>
<reference evidence="3 4" key="1">
    <citation type="journal article" date="2016" name="Nat. Commun.">
        <title>Thousands of microbial genomes shed light on interconnected biogeochemical processes in an aquifer system.</title>
        <authorList>
            <person name="Anantharaman K."/>
            <person name="Brown C.T."/>
            <person name="Hug L.A."/>
            <person name="Sharon I."/>
            <person name="Castelle C.J."/>
            <person name="Probst A.J."/>
            <person name="Thomas B.C."/>
            <person name="Singh A."/>
            <person name="Wilkins M.J."/>
            <person name="Karaoz U."/>
            <person name="Brodie E.L."/>
            <person name="Williams K.H."/>
            <person name="Hubbard S.S."/>
            <person name="Banfield J.F."/>
        </authorList>
    </citation>
    <scope>NUCLEOTIDE SEQUENCE [LARGE SCALE GENOMIC DNA]</scope>
</reference>
<evidence type="ECO:0000313" key="4">
    <source>
        <dbReference type="Proteomes" id="UP000179076"/>
    </source>
</evidence>
<dbReference type="Pfam" id="PF24755">
    <property type="entry name" value="SpoVR_C"/>
    <property type="match status" value="1"/>
</dbReference>